<sequence>SSFLYQRYISGQPASAIYYYLQCGEQSTLNNTLLHLFYQIVREPIFDKLHTEQQLGEELLLSMEHSNYKYH</sequence>
<dbReference type="STRING" id="6186.A0A183KTH9"/>
<name>A0A183KTH9_9TREM</name>
<protein>
    <submittedName>
        <fullName evidence="3">Transcriptional regulator</fullName>
    </submittedName>
</protein>
<gene>
    <name evidence="1" type="ORF">SCUD_LOCUS18369</name>
</gene>
<keyword evidence="2" id="KW-1185">Reference proteome</keyword>
<reference evidence="1 2" key="2">
    <citation type="submission" date="2018-11" db="EMBL/GenBank/DDBJ databases">
        <authorList>
            <consortium name="Pathogen Informatics"/>
        </authorList>
    </citation>
    <scope>NUCLEOTIDE SEQUENCE [LARGE SCALE GENOMIC DNA]</scope>
    <source>
        <strain evidence="1">Dakar</strain>
        <strain evidence="2">Dakar, Senegal</strain>
    </source>
</reference>
<dbReference type="Gene3D" id="3.30.830.10">
    <property type="entry name" value="Metalloenzyme, LuxS/M16 peptidase-like"/>
    <property type="match status" value="1"/>
</dbReference>
<dbReference type="Proteomes" id="UP000279833">
    <property type="component" value="Unassembled WGS sequence"/>
</dbReference>
<proteinExistence type="predicted"/>
<dbReference type="WBParaSite" id="SCUD_0001837201-mRNA-1">
    <property type="protein sequence ID" value="SCUD_0001837201-mRNA-1"/>
    <property type="gene ID" value="SCUD_0001837201"/>
</dbReference>
<accession>A0A183KTH9</accession>
<organism evidence="3">
    <name type="scientific">Schistosoma curassoni</name>
    <dbReference type="NCBI Taxonomy" id="6186"/>
    <lineage>
        <taxon>Eukaryota</taxon>
        <taxon>Metazoa</taxon>
        <taxon>Spiralia</taxon>
        <taxon>Lophotrochozoa</taxon>
        <taxon>Platyhelminthes</taxon>
        <taxon>Trematoda</taxon>
        <taxon>Digenea</taxon>
        <taxon>Strigeidida</taxon>
        <taxon>Schistosomatoidea</taxon>
        <taxon>Schistosomatidae</taxon>
        <taxon>Schistosoma</taxon>
    </lineage>
</organism>
<evidence type="ECO:0000313" key="2">
    <source>
        <dbReference type="Proteomes" id="UP000279833"/>
    </source>
</evidence>
<reference evidence="3" key="1">
    <citation type="submission" date="2016-06" db="UniProtKB">
        <authorList>
            <consortium name="WormBaseParasite"/>
        </authorList>
    </citation>
    <scope>IDENTIFICATION</scope>
</reference>
<evidence type="ECO:0000313" key="1">
    <source>
        <dbReference type="EMBL" id="VDP65591.1"/>
    </source>
</evidence>
<dbReference type="AlphaFoldDB" id="A0A183KTH9"/>
<dbReference type="EMBL" id="UZAK01040926">
    <property type="protein sequence ID" value="VDP65591.1"/>
    <property type="molecule type" value="Genomic_DNA"/>
</dbReference>
<evidence type="ECO:0000313" key="3">
    <source>
        <dbReference type="WBParaSite" id="SCUD_0001837201-mRNA-1"/>
    </source>
</evidence>